<evidence type="ECO:0000313" key="2">
    <source>
        <dbReference type="Proteomes" id="UP000663929"/>
    </source>
</evidence>
<dbReference type="AlphaFoldDB" id="A0A8A4TDV3"/>
<protein>
    <submittedName>
        <fullName evidence="1">Uncharacterized protein</fullName>
    </submittedName>
</protein>
<dbReference type="KEGG" id="scor:J3U87_22090"/>
<sequence>MRDGMKICFYKWAHGIIVLGGMEFKGMEVTDVLDDVNLEDLKKLYKEDKIAQGFFDIIAQRKRGRKVTDVNQVIKMLKKEDVKVNRQDASSLLRTLEKIGCGKYIPGRHSYRSRIEWDVSMISVGRAASGESEEVEEFDEDINDVESGLLAHSFHLRSDLTVEFELPVDFTKSDADRLASFIRTLPFDLDDD</sequence>
<dbReference type="RefSeq" id="WP_237377936.1">
    <property type="nucleotide sequence ID" value="NZ_CP071793.1"/>
</dbReference>
<gene>
    <name evidence="1" type="ORF">J3U87_22090</name>
</gene>
<dbReference type="EMBL" id="CP071793">
    <property type="protein sequence ID" value="QTD48279.1"/>
    <property type="molecule type" value="Genomic_DNA"/>
</dbReference>
<keyword evidence="2" id="KW-1185">Reference proteome</keyword>
<accession>A0A8A4TDV3</accession>
<proteinExistence type="predicted"/>
<evidence type="ECO:0000313" key="1">
    <source>
        <dbReference type="EMBL" id="QTD48279.1"/>
    </source>
</evidence>
<reference evidence="1" key="1">
    <citation type="submission" date="2021-03" db="EMBL/GenBank/DDBJ databases">
        <title>Acanthopleuribacteraceae sp. M133.</title>
        <authorList>
            <person name="Wang G."/>
        </authorList>
    </citation>
    <scope>NUCLEOTIDE SEQUENCE</scope>
    <source>
        <strain evidence="1">M133</strain>
    </source>
</reference>
<organism evidence="1 2">
    <name type="scientific">Sulfidibacter corallicola</name>
    <dbReference type="NCBI Taxonomy" id="2818388"/>
    <lineage>
        <taxon>Bacteria</taxon>
        <taxon>Pseudomonadati</taxon>
        <taxon>Acidobacteriota</taxon>
        <taxon>Holophagae</taxon>
        <taxon>Acanthopleuribacterales</taxon>
        <taxon>Acanthopleuribacteraceae</taxon>
        <taxon>Sulfidibacter</taxon>
    </lineage>
</organism>
<dbReference type="Proteomes" id="UP000663929">
    <property type="component" value="Chromosome"/>
</dbReference>
<name>A0A8A4TDV3_SULCO</name>